<evidence type="ECO:0000313" key="5">
    <source>
        <dbReference type="Proteomes" id="UP001179181"/>
    </source>
</evidence>
<comment type="caution">
    <text evidence="4">The sequence shown here is derived from an EMBL/GenBank/DDBJ whole genome shotgun (WGS) entry which is preliminary data.</text>
</comment>
<dbReference type="PANTHER" id="PTHR43800:SF1">
    <property type="entry name" value="PEPTIDYL-LYSINE N-ACETYLTRANSFERASE YJAB"/>
    <property type="match status" value="1"/>
</dbReference>
<dbReference type="Pfam" id="PF13508">
    <property type="entry name" value="Acetyltransf_7"/>
    <property type="match status" value="1"/>
</dbReference>
<dbReference type="Gene3D" id="3.40.630.30">
    <property type="match status" value="1"/>
</dbReference>
<gene>
    <name evidence="4" type="ORF">FHS68_004069</name>
</gene>
<organism evidence="4 5">
    <name type="scientific">Dyadobacter arcticus</name>
    <dbReference type="NCBI Taxonomy" id="1078754"/>
    <lineage>
        <taxon>Bacteria</taxon>
        <taxon>Pseudomonadati</taxon>
        <taxon>Bacteroidota</taxon>
        <taxon>Cytophagia</taxon>
        <taxon>Cytophagales</taxon>
        <taxon>Spirosomataceae</taxon>
        <taxon>Dyadobacter</taxon>
    </lineage>
</organism>
<keyword evidence="1" id="KW-0808">Transferase</keyword>
<dbReference type="EMBL" id="JAASQJ010000004">
    <property type="protein sequence ID" value="NIJ54882.1"/>
    <property type="molecule type" value="Genomic_DNA"/>
</dbReference>
<dbReference type="InterPro" id="IPR000182">
    <property type="entry name" value="GNAT_dom"/>
</dbReference>
<accession>A0ABX0UPW6</accession>
<name>A0ABX0UPW6_9BACT</name>
<protein>
    <submittedName>
        <fullName evidence="4">Ribosomal protein S18 acetylase RimI-like enzyme</fullName>
    </submittedName>
</protein>
<dbReference type="InterPro" id="IPR016181">
    <property type="entry name" value="Acyl_CoA_acyltransferase"/>
</dbReference>
<dbReference type="RefSeq" id="WP_167273898.1">
    <property type="nucleotide sequence ID" value="NZ_JAASQJ010000004.1"/>
</dbReference>
<evidence type="ECO:0000313" key="4">
    <source>
        <dbReference type="EMBL" id="NIJ54882.1"/>
    </source>
</evidence>
<dbReference type="PANTHER" id="PTHR43800">
    <property type="entry name" value="PEPTIDYL-LYSINE N-ACETYLTRANSFERASE YJAB"/>
    <property type="match status" value="1"/>
</dbReference>
<sequence length="149" mass="17371">MEKEQIEIWPIKEPDKPILRQLYEEIRAQTFTWLTKEQLETGTFDEDTAGEKILVARFEGNIVGFISVWEADRFIHHLYVRKPYQGQGIGQLLVLAAQSDIRGIITLKCLVRNRQAVKFYIKNGWKERSRGVSEQGGYILFELKPPHLL</sequence>
<evidence type="ECO:0000256" key="1">
    <source>
        <dbReference type="ARBA" id="ARBA00022679"/>
    </source>
</evidence>
<keyword evidence="2" id="KW-0012">Acyltransferase</keyword>
<proteinExistence type="predicted"/>
<evidence type="ECO:0000259" key="3">
    <source>
        <dbReference type="PROSITE" id="PS51186"/>
    </source>
</evidence>
<evidence type="ECO:0000256" key="2">
    <source>
        <dbReference type="ARBA" id="ARBA00023315"/>
    </source>
</evidence>
<dbReference type="CDD" id="cd04301">
    <property type="entry name" value="NAT_SF"/>
    <property type="match status" value="1"/>
</dbReference>
<feature type="domain" description="N-acetyltransferase" evidence="3">
    <location>
        <begin position="6"/>
        <end position="149"/>
    </location>
</feature>
<dbReference type="Proteomes" id="UP001179181">
    <property type="component" value="Unassembled WGS sequence"/>
</dbReference>
<dbReference type="SUPFAM" id="SSF55729">
    <property type="entry name" value="Acyl-CoA N-acyltransferases (Nat)"/>
    <property type="match status" value="1"/>
</dbReference>
<dbReference type="PROSITE" id="PS51186">
    <property type="entry name" value="GNAT"/>
    <property type="match status" value="1"/>
</dbReference>
<reference evidence="4 5" key="1">
    <citation type="submission" date="2020-03" db="EMBL/GenBank/DDBJ databases">
        <title>Genomic Encyclopedia of Type Strains, Phase IV (KMG-IV): sequencing the most valuable type-strain genomes for metagenomic binning, comparative biology and taxonomic classification.</title>
        <authorList>
            <person name="Goeker M."/>
        </authorList>
    </citation>
    <scope>NUCLEOTIDE SEQUENCE [LARGE SCALE GENOMIC DNA]</scope>
    <source>
        <strain evidence="4 5">DSM 102865</strain>
    </source>
</reference>
<keyword evidence="5" id="KW-1185">Reference proteome</keyword>